<evidence type="ECO:0000313" key="2">
    <source>
        <dbReference type="EMBL" id="KJE88568.1"/>
    </source>
</evidence>
<name>A0A0D2WI54_CAPO3</name>
<feature type="compositionally biased region" description="Polar residues" evidence="1">
    <location>
        <begin position="190"/>
        <end position="210"/>
    </location>
</feature>
<feature type="compositionally biased region" description="Basic and acidic residues" evidence="1">
    <location>
        <begin position="180"/>
        <end position="189"/>
    </location>
</feature>
<reference evidence="3" key="2">
    <citation type="submission" date="2011-02" db="EMBL/GenBank/DDBJ databases">
        <title>The Genome Sequence of Capsaspora owczarzaki ATCC 30864.</title>
        <authorList>
            <person name="Russ C."/>
            <person name="Cuomo C."/>
            <person name="Burger G."/>
            <person name="Gray M.W."/>
            <person name="Holland P.W.H."/>
            <person name="King N."/>
            <person name="Lang F.B.F."/>
            <person name="Roger A.J."/>
            <person name="Ruiz-Trillo I."/>
            <person name="Young S.K."/>
            <person name="Zeng Q."/>
            <person name="Gargeya S."/>
            <person name="Alvarado L."/>
            <person name="Berlin A."/>
            <person name="Chapman S.B."/>
            <person name="Chen Z."/>
            <person name="Freedman E."/>
            <person name="Gellesch M."/>
            <person name="Goldberg J."/>
            <person name="Griggs A."/>
            <person name="Gujja S."/>
            <person name="Heilman E."/>
            <person name="Heiman D."/>
            <person name="Howarth C."/>
            <person name="Mehta T."/>
            <person name="Neiman D."/>
            <person name="Pearson M."/>
            <person name="Roberts A."/>
            <person name="Saif S."/>
            <person name="Shea T."/>
            <person name="Shenoy N."/>
            <person name="Sisk P."/>
            <person name="Stolte C."/>
            <person name="Sykes S."/>
            <person name="White J."/>
            <person name="Yandava C."/>
            <person name="Haas B."/>
            <person name="Nusbaum C."/>
            <person name="Birren B."/>
        </authorList>
    </citation>
    <scope>NUCLEOTIDE SEQUENCE</scope>
    <source>
        <strain evidence="3">ATCC 30864</strain>
    </source>
</reference>
<dbReference type="InterPro" id="IPR018608">
    <property type="entry name" value="Gti1/Pac2"/>
</dbReference>
<organism evidence="2 3">
    <name type="scientific">Capsaspora owczarzaki (strain ATCC 30864)</name>
    <dbReference type="NCBI Taxonomy" id="595528"/>
    <lineage>
        <taxon>Eukaryota</taxon>
        <taxon>Filasterea</taxon>
        <taxon>Capsaspora</taxon>
    </lineage>
</organism>
<dbReference type="Pfam" id="PF09729">
    <property type="entry name" value="Gti1_Pac2"/>
    <property type="match status" value="1"/>
</dbReference>
<dbReference type="EMBL" id="KE346360">
    <property type="protein sequence ID" value="KJE88569.1"/>
    <property type="molecule type" value="Genomic_DNA"/>
</dbReference>
<dbReference type="AlphaFoldDB" id="A0A0D2WI54"/>
<sequence length="359" mass="39455">MPAQLTPTLHAPEADNQGAAPFEAASLFAHARNNAIRVIRQHLTAEEKSAINTGHVYIYCGKKIERWTDNRLWSKAYSTKAGWLIYREFEFDPNNTNGRTKKRKAGGLIKKILSDPTPNSTLRLVFYTNHISAAEAEEVPTSPQIARRHSSSVIPSVAASMGGSYRQRRSSDSLSESDLETLHERDEQNHTNLFASSTLRPSRSEPTQADASDYQDYASIMAQLKSYQQRVGMLDRPAMFYDPAPVASTTFFQPMLGQFADARMTLATAANDMTFEQFLAQDYSSSSSASTLLSTSASMPAIDASTLTDSSTATCLTPFGNFFQPIPSVSTAEMVAFENNFPFGFSSLSSHNISGVSHQ</sequence>
<evidence type="ECO:0000313" key="3">
    <source>
        <dbReference type="Proteomes" id="UP000008743"/>
    </source>
</evidence>
<accession>A0A0D2WI54</accession>
<dbReference type="EMBL" id="KE346360">
    <property type="protein sequence ID" value="KJE88568.1"/>
    <property type="molecule type" value="Genomic_DNA"/>
</dbReference>
<dbReference type="InParanoid" id="A0A0D2WI54"/>
<evidence type="ECO:0000256" key="1">
    <source>
        <dbReference type="SAM" id="MobiDB-lite"/>
    </source>
</evidence>
<dbReference type="RefSeq" id="XP_004365078.1">
    <property type="nucleotide sequence ID" value="XM_004365021.2"/>
</dbReference>
<feature type="region of interest" description="Disordered" evidence="1">
    <location>
        <begin position="137"/>
        <end position="211"/>
    </location>
</feature>
<proteinExistence type="predicted"/>
<dbReference type="Proteomes" id="UP000008743">
    <property type="component" value="Unassembled WGS sequence"/>
</dbReference>
<gene>
    <name evidence="2" type="ORF">CAOG_000207</name>
</gene>
<keyword evidence="3" id="KW-1185">Reference proteome</keyword>
<reference evidence="2" key="1">
    <citation type="submission" date="2011-02" db="EMBL/GenBank/DDBJ databases">
        <title>The Genome Sequence of Capsaspora owczarzaki ATCC 30864.</title>
        <authorList>
            <consortium name="The Broad Institute Genome Sequencing Platform"/>
            <person name="Russ C."/>
            <person name="Cuomo C."/>
            <person name="Burger G."/>
            <person name="Gray M.W."/>
            <person name="Holland P.W.H."/>
            <person name="King N."/>
            <person name="Lang F.B.F."/>
            <person name="Roger A.J."/>
            <person name="Ruiz-Trillo I."/>
            <person name="Young S.K."/>
            <person name="Zeng Q."/>
            <person name="Gargeya S."/>
            <person name="Alvarado L."/>
            <person name="Berlin A."/>
            <person name="Chapman S.B."/>
            <person name="Chen Z."/>
            <person name="Freedman E."/>
            <person name="Gellesch M."/>
            <person name="Goldberg J."/>
            <person name="Griggs A."/>
            <person name="Gujja S."/>
            <person name="Heilman E."/>
            <person name="Heiman D."/>
            <person name="Howarth C."/>
            <person name="Mehta T."/>
            <person name="Neiman D."/>
            <person name="Pearson M."/>
            <person name="Roberts A."/>
            <person name="Saif S."/>
            <person name="Shea T."/>
            <person name="Shenoy N."/>
            <person name="Sisk P."/>
            <person name="Stolte C."/>
            <person name="Sykes S."/>
            <person name="White J."/>
            <person name="Yandava C."/>
            <person name="Haas B."/>
            <person name="Nusbaum C."/>
            <person name="Birren B."/>
        </authorList>
    </citation>
    <scope>NUCLEOTIDE SEQUENCE</scope>
    <source>
        <strain evidence="2">ATCC 30864</strain>
    </source>
</reference>
<protein>
    <submittedName>
        <fullName evidence="2">Uncharacterized protein</fullName>
    </submittedName>
</protein>